<reference evidence="1 2" key="1">
    <citation type="submission" date="2016-06" db="EMBL/GenBank/DDBJ databases">
        <authorList>
            <person name="Kjaerup R.B."/>
            <person name="Dalgaard T.S."/>
            <person name="Juul-Madsen H.R."/>
        </authorList>
    </citation>
    <scope>NUCLEOTIDE SEQUENCE [LARGE SCALE GENOMIC DNA]</scope>
</reference>
<name>A0A1X7SA07_ZYMT9</name>
<dbReference type="EMBL" id="LT853707">
    <property type="protein sequence ID" value="SMQ56512.1"/>
    <property type="molecule type" value="Genomic_DNA"/>
</dbReference>
<proteinExistence type="predicted"/>
<organism evidence="1 2">
    <name type="scientific">Zymoseptoria tritici (strain ST99CH_3D7)</name>
    <dbReference type="NCBI Taxonomy" id="1276538"/>
    <lineage>
        <taxon>Eukaryota</taxon>
        <taxon>Fungi</taxon>
        <taxon>Dikarya</taxon>
        <taxon>Ascomycota</taxon>
        <taxon>Pezizomycotina</taxon>
        <taxon>Dothideomycetes</taxon>
        <taxon>Dothideomycetidae</taxon>
        <taxon>Mycosphaerellales</taxon>
        <taxon>Mycosphaerellaceae</taxon>
        <taxon>Zymoseptoria</taxon>
    </lineage>
</organism>
<sequence length="146" mass="17376">MSRSPSTEDDLDTQRVLVSRYYALLDTETLLTDQRDDTARRTIRLVQRKAALLYTRRMRPEYISDNVLRETARVLNLKAKEKGLEERDRRTREMLCEVRDDMGRFRKDESTGYWRLDHYPEGRWNARDRSMALGVLAVFLFGLAWV</sequence>
<protein>
    <submittedName>
        <fullName evidence="1">Uncharacterized protein</fullName>
    </submittedName>
</protein>
<evidence type="ECO:0000313" key="1">
    <source>
        <dbReference type="EMBL" id="SMQ56512.1"/>
    </source>
</evidence>
<gene>
    <name evidence="1" type="ORF">ZT3D7_G11667</name>
</gene>
<dbReference type="Proteomes" id="UP000215127">
    <property type="component" value="Chromosome 19"/>
</dbReference>
<accession>A0A1X7SA07</accession>
<evidence type="ECO:0000313" key="2">
    <source>
        <dbReference type="Proteomes" id="UP000215127"/>
    </source>
</evidence>
<keyword evidence="2" id="KW-1185">Reference proteome</keyword>
<dbReference type="AlphaFoldDB" id="A0A1X7SA07"/>